<sequence length="288" mass="31248">MNRLFSFAGAALLLATFISHAEAFSNEPSGYGGLNWGTPQTTKQARFLPMMDGDTKNFVREKREKEPFGSIPTKLVIYQFSSGKLSAVEMAFAANQKAAALKECSQRWGDPQQVELTDTKGAKGYLWQGQKTTCLLFPQDNLWILRLYPTPANVAPRAPTLKNEPTSFGGIKAGQKAASFKKALQKVTSTGKGVDLYVKTKPETSWNGVPAVGVYYEFGPQGFRAGGVQVLEKDKAALLAACKKLWGAPQKTTPAKSSVPDAQWTGAAVRIVLQSLPNGQQAALLIRF</sequence>
<dbReference type="Proteomes" id="UP000003806">
    <property type="component" value="Chromosome"/>
</dbReference>
<evidence type="ECO:0000313" key="3">
    <source>
        <dbReference type="Proteomes" id="UP000003806"/>
    </source>
</evidence>
<name>H0UKG6_9BACT</name>
<evidence type="ECO:0000313" key="2">
    <source>
        <dbReference type="EMBL" id="EHM13175.1"/>
    </source>
</evidence>
<dbReference type="AlphaFoldDB" id="H0UKG6"/>
<keyword evidence="1" id="KW-0732">Signal</keyword>
<dbReference type="EMBL" id="CM001376">
    <property type="protein sequence ID" value="EHM13175.1"/>
    <property type="molecule type" value="Genomic_DNA"/>
</dbReference>
<feature type="chain" id="PRO_5003541955" evidence="1">
    <location>
        <begin position="22"/>
        <end position="288"/>
    </location>
</feature>
<accession>H0UKG6</accession>
<evidence type="ECO:0000256" key="1">
    <source>
        <dbReference type="SAM" id="SignalP"/>
    </source>
</evidence>
<proteinExistence type="predicted"/>
<reference evidence="2 3" key="1">
    <citation type="submission" date="2011-11" db="EMBL/GenBank/DDBJ databases">
        <title>The Noncontiguous Finished genome of Jonquetella anthropi DSM 22815.</title>
        <authorList>
            <consortium name="US DOE Joint Genome Institute (JGI-PGF)"/>
            <person name="Lucas S."/>
            <person name="Copeland A."/>
            <person name="Lapidus A."/>
            <person name="Glavina del Rio T."/>
            <person name="Dalin E."/>
            <person name="Tice H."/>
            <person name="Bruce D."/>
            <person name="Goodwin L."/>
            <person name="Pitluck S."/>
            <person name="Peters L."/>
            <person name="Mikhailova N."/>
            <person name="Held B."/>
            <person name="Kyrpides N."/>
            <person name="Mavromatis K."/>
            <person name="Ivanova N."/>
            <person name="Markowitz V."/>
            <person name="Cheng J.-F."/>
            <person name="Hugenholtz P."/>
            <person name="Woyke T."/>
            <person name="Wu D."/>
            <person name="Gronow S."/>
            <person name="Wellnitz S."/>
            <person name="Brambilla E."/>
            <person name="Klenk H.-P."/>
            <person name="Eisen J.A."/>
        </authorList>
    </citation>
    <scope>NUCLEOTIDE SEQUENCE [LARGE SCALE GENOMIC DNA]</scope>
    <source>
        <strain evidence="2 3">DSM 22815</strain>
    </source>
</reference>
<gene>
    <name evidence="2" type="ORF">JonanDRAFT_0797</name>
</gene>
<keyword evidence="3" id="KW-1185">Reference proteome</keyword>
<dbReference type="HOGENOM" id="CLU_1159856_0_0_0"/>
<feature type="signal peptide" evidence="1">
    <location>
        <begin position="1"/>
        <end position="21"/>
    </location>
</feature>
<organism evidence="2 3">
    <name type="scientific">Jonquetella anthropi DSM 22815</name>
    <dbReference type="NCBI Taxonomy" id="885272"/>
    <lineage>
        <taxon>Bacteria</taxon>
        <taxon>Thermotogati</taxon>
        <taxon>Synergistota</taxon>
        <taxon>Synergistia</taxon>
        <taxon>Synergistales</taxon>
        <taxon>Dethiosulfovibrionaceae</taxon>
        <taxon>Jonquetella</taxon>
    </lineage>
</organism>
<protein>
    <submittedName>
        <fullName evidence="2">Uncharacterized protein</fullName>
    </submittedName>
</protein>